<dbReference type="STRING" id="109280.ENSHCOP00000025183"/>
<sequence length="107" mass="11966">MIVAWEAQMVFVHGLRSGLFRIITRGNSGSKWSLLPPLVDGIVVSRRTLGPLVMETMLNSCRRRQSCGDSAPPAHVNRKLLIGDTVGRYRSRHSEPADFYSALFQQP</sequence>
<proteinExistence type="predicted"/>
<dbReference type="InterPro" id="IPR035974">
    <property type="entry name" value="Rap/Ran-GAP_sf"/>
</dbReference>
<dbReference type="PANTHER" id="PTHR21344">
    <property type="entry name" value="RAL GTPASE-ACTIVATING PROTEIN SUBUNIT BETA"/>
    <property type="match status" value="1"/>
</dbReference>
<dbReference type="OMA" id="YKSCCSE"/>
<evidence type="ECO:0000313" key="2">
    <source>
        <dbReference type="Proteomes" id="UP000264820"/>
    </source>
</evidence>
<dbReference type="InterPro" id="IPR039930">
    <property type="entry name" value="RALGAPB"/>
</dbReference>
<organism evidence="1 2">
    <name type="scientific">Hippocampus comes</name>
    <name type="common">Tiger tail seahorse</name>
    <dbReference type="NCBI Taxonomy" id="109280"/>
    <lineage>
        <taxon>Eukaryota</taxon>
        <taxon>Metazoa</taxon>
        <taxon>Chordata</taxon>
        <taxon>Craniata</taxon>
        <taxon>Vertebrata</taxon>
        <taxon>Euteleostomi</taxon>
        <taxon>Actinopterygii</taxon>
        <taxon>Neopterygii</taxon>
        <taxon>Teleostei</taxon>
        <taxon>Neoteleostei</taxon>
        <taxon>Acanthomorphata</taxon>
        <taxon>Syngnathiaria</taxon>
        <taxon>Syngnathiformes</taxon>
        <taxon>Syngnathoidei</taxon>
        <taxon>Syngnathidae</taxon>
        <taxon>Hippocampus</taxon>
    </lineage>
</organism>
<protein>
    <submittedName>
        <fullName evidence="1">Uncharacterized protein</fullName>
    </submittedName>
</protein>
<reference evidence="1" key="1">
    <citation type="submission" date="2025-08" db="UniProtKB">
        <authorList>
            <consortium name="Ensembl"/>
        </authorList>
    </citation>
    <scope>IDENTIFICATION</scope>
</reference>
<name>A0A3Q2ZFY4_HIPCM</name>
<dbReference type="GO" id="GO:0005096">
    <property type="term" value="F:GTPase activator activity"/>
    <property type="evidence" value="ECO:0007669"/>
    <property type="project" value="InterPro"/>
</dbReference>
<dbReference type="SUPFAM" id="SSF111347">
    <property type="entry name" value="Rap/Ran-GAP"/>
    <property type="match status" value="1"/>
</dbReference>
<dbReference type="Ensembl" id="ENSHCOT00000026833.1">
    <property type="protein sequence ID" value="ENSHCOP00000025183.1"/>
    <property type="gene ID" value="ENSHCOG00000015149.1"/>
</dbReference>
<accession>A0A3Q2ZFY4</accession>
<dbReference type="GO" id="GO:0051056">
    <property type="term" value="P:regulation of small GTPase mediated signal transduction"/>
    <property type="evidence" value="ECO:0007669"/>
    <property type="project" value="InterPro"/>
</dbReference>
<dbReference type="PANTHER" id="PTHR21344:SF1">
    <property type="entry name" value="RAL GTPASE-ACTIVATING PROTEIN SUBUNIT BETA"/>
    <property type="match status" value="1"/>
</dbReference>
<keyword evidence="2" id="KW-1185">Reference proteome</keyword>
<reference evidence="1" key="2">
    <citation type="submission" date="2025-09" db="UniProtKB">
        <authorList>
            <consortium name="Ensembl"/>
        </authorList>
    </citation>
    <scope>IDENTIFICATION</scope>
</reference>
<dbReference type="GeneTree" id="ENSGT00700000104550"/>
<dbReference type="Proteomes" id="UP000264820">
    <property type="component" value="Unplaced"/>
</dbReference>
<evidence type="ECO:0000313" key="1">
    <source>
        <dbReference type="Ensembl" id="ENSHCOP00000025183.1"/>
    </source>
</evidence>
<dbReference type="AlphaFoldDB" id="A0A3Q2ZFY4"/>